<keyword evidence="10" id="KW-1185">Reference proteome</keyword>
<dbReference type="PROSITE" id="PS50059">
    <property type="entry name" value="FKBP_PPIASE"/>
    <property type="match status" value="1"/>
</dbReference>
<evidence type="ECO:0000256" key="6">
    <source>
        <dbReference type="RuleBase" id="RU003915"/>
    </source>
</evidence>
<protein>
    <recommendedName>
        <fullName evidence="6">Peptidyl-prolyl cis-trans isomerase</fullName>
        <ecNumber evidence="6">5.2.1.8</ecNumber>
    </recommendedName>
</protein>
<comment type="caution">
    <text evidence="9">The sequence shown here is derived from an EMBL/GenBank/DDBJ whole genome shotgun (WGS) entry which is preliminary data.</text>
</comment>
<keyword evidence="7" id="KW-1133">Transmembrane helix</keyword>
<dbReference type="PANTHER" id="PTHR43811:SF19">
    <property type="entry name" value="39 KDA FK506-BINDING NUCLEAR PROTEIN"/>
    <property type="match status" value="1"/>
</dbReference>
<dbReference type="OrthoDB" id="280278at2"/>
<name>A0A224WXF1_9LACT</name>
<evidence type="ECO:0000259" key="8">
    <source>
        <dbReference type="PROSITE" id="PS50059"/>
    </source>
</evidence>
<evidence type="ECO:0000256" key="7">
    <source>
        <dbReference type="SAM" id="Phobius"/>
    </source>
</evidence>
<feature type="transmembrane region" description="Helical" evidence="7">
    <location>
        <begin position="7"/>
        <end position="28"/>
    </location>
</feature>
<sequence>MKTKNNSLWLILMVAAFAVITIGLVFIANKPSKESTTPATSQAAGQTKNEMQVFTKLAKAKKFDAAKVKELKVEELKAGTGDVVAETDTIKANYTGWNAKGVIFDSTKKSKDAALAPIEFPLSGVISGWTKGLAGKKVGGVYKLTIPADMAYGNQAPTAEASGPLEFVVEIISKK</sequence>
<evidence type="ECO:0000313" key="9">
    <source>
        <dbReference type="EMBL" id="GAX46958.1"/>
    </source>
</evidence>
<evidence type="ECO:0000313" key="10">
    <source>
        <dbReference type="Proteomes" id="UP000218689"/>
    </source>
</evidence>
<dbReference type="EMBL" id="BEDT01000001">
    <property type="protein sequence ID" value="GAX46958.1"/>
    <property type="molecule type" value="Genomic_DNA"/>
</dbReference>
<dbReference type="PANTHER" id="PTHR43811">
    <property type="entry name" value="FKBP-TYPE PEPTIDYL-PROLYL CIS-TRANS ISOMERASE FKPA"/>
    <property type="match status" value="1"/>
</dbReference>
<dbReference type="SUPFAM" id="SSF54534">
    <property type="entry name" value="FKBP-like"/>
    <property type="match status" value="1"/>
</dbReference>
<evidence type="ECO:0000256" key="1">
    <source>
        <dbReference type="ARBA" id="ARBA00000971"/>
    </source>
</evidence>
<dbReference type="GO" id="GO:0003755">
    <property type="term" value="F:peptidyl-prolyl cis-trans isomerase activity"/>
    <property type="evidence" value="ECO:0007669"/>
    <property type="project" value="UniProtKB-UniRule"/>
</dbReference>
<dbReference type="EC" id="5.2.1.8" evidence="6"/>
<comment type="similarity">
    <text evidence="2 6">Belongs to the FKBP-type PPIase family.</text>
</comment>
<reference evidence="10" key="1">
    <citation type="submission" date="2017-08" db="EMBL/GenBank/DDBJ databases">
        <title>Draft genome sequence of Lactococcus sp. strain Rs-Y01, isolated from the gut of the lower termite Reticulitermes speratus.</title>
        <authorList>
            <person name="Ohkuma M."/>
            <person name="Yuki M."/>
        </authorList>
    </citation>
    <scope>NUCLEOTIDE SEQUENCE [LARGE SCALE GENOMIC DNA]</scope>
    <source>
        <strain evidence="10">Rs-Y01</strain>
    </source>
</reference>
<comment type="catalytic activity">
    <reaction evidence="1 5 6">
        <text>[protein]-peptidylproline (omega=180) = [protein]-peptidylproline (omega=0)</text>
        <dbReference type="Rhea" id="RHEA:16237"/>
        <dbReference type="Rhea" id="RHEA-COMP:10747"/>
        <dbReference type="Rhea" id="RHEA-COMP:10748"/>
        <dbReference type="ChEBI" id="CHEBI:83833"/>
        <dbReference type="ChEBI" id="CHEBI:83834"/>
        <dbReference type="EC" id="5.2.1.8"/>
    </reaction>
</comment>
<accession>A0A224WXF1</accession>
<dbReference type="InterPro" id="IPR001179">
    <property type="entry name" value="PPIase_FKBP_dom"/>
</dbReference>
<proteinExistence type="inferred from homology"/>
<organism evidence="9 10">
    <name type="scientific">Pseudolactococcus reticulitermitis</name>
    <dbReference type="NCBI Taxonomy" id="2025039"/>
    <lineage>
        <taxon>Bacteria</taxon>
        <taxon>Bacillati</taxon>
        <taxon>Bacillota</taxon>
        <taxon>Bacilli</taxon>
        <taxon>Lactobacillales</taxon>
        <taxon>Streptococcaceae</taxon>
        <taxon>Pseudolactococcus</taxon>
    </lineage>
</organism>
<gene>
    <name evidence="9" type="ORF">RsY01_538</name>
</gene>
<keyword evidence="7" id="KW-0812">Transmembrane</keyword>
<dbReference type="RefSeq" id="WP_094784013.1">
    <property type="nucleotide sequence ID" value="NZ_BEDT01000001.1"/>
</dbReference>
<dbReference type="Pfam" id="PF00254">
    <property type="entry name" value="FKBP_C"/>
    <property type="match status" value="1"/>
</dbReference>
<evidence type="ECO:0000256" key="2">
    <source>
        <dbReference type="ARBA" id="ARBA00006577"/>
    </source>
</evidence>
<dbReference type="AlphaFoldDB" id="A0A224WXF1"/>
<evidence type="ECO:0000256" key="3">
    <source>
        <dbReference type="ARBA" id="ARBA00023110"/>
    </source>
</evidence>
<evidence type="ECO:0000256" key="4">
    <source>
        <dbReference type="ARBA" id="ARBA00023235"/>
    </source>
</evidence>
<evidence type="ECO:0000256" key="5">
    <source>
        <dbReference type="PROSITE-ProRule" id="PRU00277"/>
    </source>
</evidence>
<keyword evidence="7" id="KW-0472">Membrane</keyword>
<dbReference type="Gene3D" id="3.10.50.40">
    <property type="match status" value="1"/>
</dbReference>
<feature type="domain" description="PPIase FKBP-type" evidence="8">
    <location>
        <begin position="87"/>
        <end position="175"/>
    </location>
</feature>
<keyword evidence="3 5" id="KW-0697">Rotamase</keyword>
<dbReference type="Proteomes" id="UP000218689">
    <property type="component" value="Unassembled WGS sequence"/>
</dbReference>
<keyword evidence="4 5" id="KW-0413">Isomerase</keyword>
<dbReference type="InterPro" id="IPR046357">
    <property type="entry name" value="PPIase_dom_sf"/>
</dbReference>